<geneLocation type="plasmid" evidence="10">
    <name>pMKMS01</name>
</geneLocation>
<keyword evidence="4 8" id="KW-0812">Transmembrane</keyword>
<evidence type="ECO:0000256" key="8">
    <source>
        <dbReference type="SAM" id="Phobius"/>
    </source>
</evidence>
<dbReference type="AlphaFoldDB" id="A1UPH3"/>
<feature type="transmembrane region" description="Helical" evidence="8">
    <location>
        <begin position="7"/>
        <end position="26"/>
    </location>
</feature>
<dbReference type="HOGENOM" id="CLU_1141580_0_0_11"/>
<dbReference type="GO" id="GO:0005886">
    <property type="term" value="C:plasma membrane"/>
    <property type="evidence" value="ECO:0007669"/>
    <property type="project" value="UniProtKB-SubCell"/>
</dbReference>
<dbReference type="InterPro" id="IPR050545">
    <property type="entry name" value="Mycobact_MmpL"/>
</dbReference>
<dbReference type="Gene3D" id="1.20.1640.10">
    <property type="entry name" value="Multidrug efflux transporter AcrB transmembrane domain"/>
    <property type="match status" value="1"/>
</dbReference>
<dbReference type="Pfam" id="PF03176">
    <property type="entry name" value="MMPL"/>
    <property type="match status" value="1"/>
</dbReference>
<evidence type="ECO:0000256" key="4">
    <source>
        <dbReference type="ARBA" id="ARBA00022692"/>
    </source>
</evidence>
<sequence length="243" mass="26733" precursor="true">MLPIKAAIMSVLTLGATMGVLTAMFVDGLFSSWLNFTPQPLSAPVLGLVIAIIYGLCTDYEVFLVSRMIEARAQGMSTAESIRIGTATTGRLITAAALILVVVAGAFVFSELVMLKYLAFGLLTALLLDATVIRMFLVPALMKWLGDECWWAPQWMKRIQQRIGLGEVHLPDEPRRPANRSVIPSHLSVRDNPGLHRPSVPPDRRPRHSAEHRQRTPDQTPPNGRSPIFHPDEAATTPLSVRP</sequence>
<name>A1UPH3_MYCSK</name>
<feature type="transmembrane region" description="Helical" evidence="8">
    <location>
        <begin position="90"/>
        <end position="109"/>
    </location>
</feature>
<feature type="transmembrane region" description="Helical" evidence="8">
    <location>
        <begin position="115"/>
        <end position="137"/>
    </location>
</feature>
<comment type="subcellular location">
    <subcellularLocation>
        <location evidence="1">Cell membrane</location>
        <topology evidence="1">Multi-pass membrane protein</topology>
    </subcellularLocation>
</comment>
<evidence type="ECO:0000256" key="5">
    <source>
        <dbReference type="ARBA" id="ARBA00022989"/>
    </source>
</evidence>
<gene>
    <name evidence="10" type="ordered locus">Mkms_5546</name>
</gene>
<organism evidence="10">
    <name type="scientific">Mycobacterium sp. (strain KMS)</name>
    <dbReference type="NCBI Taxonomy" id="189918"/>
    <lineage>
        <taxon>Bacteria</taxon>
        <taxon>Bacillati</taxon>
        <taxon>Actinomycetota</taxon>
        <taxon>Actinomycetes</taxon>
        <taxon>Mycobacteriales</taxon>
        <taxon>Mycobacteriaceae</taxon>
        <taxon>Mycobacterium</taxon>
    </lineage>
</organism>
<feature type="region of interest" description="Disordered" evidence="7">
    <location>
        <begin position="170"/>
        <end position="243"/>
    </location>
</feature>
<keyword evidence="3" id="KW-1003">Cell membrane</keyword>
<dbReference type="InterPro" id="IPR004869">
    <property type="entry name" value="MMPL_dom"/>
</dbReference>
<feature type="compositionally biased region" description="Basic and acidic residues" evidence="7">
    <location>
        <begin position="202"/>
        <end position="216"/>
    </location>
</feature>
<comment type="similarity">
    <text evidence="2">Belongs to the resistance-nodulation-cell division (RND) (TC 2.A.6) family. MmpL subfamily.</text>
</comment>
<protein>
    <submittedName>
        <fullName evidence="10">Drug exporters of the RND superfamily-like protein</fullName>
    </submittedName>
</protein>
<proteinExistence type="inferred from homology"/>
<dbReference type="PANTHER" id="PTHR33406:SF11">
    <property type="entry name" value="MEMBRANE PROTEIN SCO6666-RELATED"/>
    <property type="match status" value="1"/>
</dbReference>
<evidence type="ECO:0000256" key="7">
    <source>
        <dbReference type="SAM" id="MobiDB-lite"/>
    </source>
</evidence>
<evidence type="ECO:0000256" key="1">
    <source>
        <dbReference type="ARBA" id="ARBA00004651"/>
    </source>
</evidence>
<feature type="transmembrane region" description="Helical" evidence="8">
    <location>
        <begin position="46"/>
        <end position="69"/>
    </location>
</feature>
<reference evidence="10" key="1">
    <citation type="submission" date="2006-12" db="EMBL/GenBank/DDBJ databases">
        <title>Complete sequence of plasmid pMKMS01 of Mycobacterium sp. KMS.</title>
        <authorList>
            <consortium name="US DOE Joint Genome Institute"/>
            <person name="Copeland A."/>
            <person name="Lucas S."/>
            <person name="Lapidus A."/>
            <person name="Barry K."/>
            <person name="Detter J.C."/>
            <person name="Glavina del Rio T."/>
            <person name="Hammon N."/>
            <person name="Israni S."/>
            <person name="Dalin E."/>
            <person name="Tice H."/>
            <person name="Pitluck S."/>
            <person name="Kiss H."/>
            <person name="Brettin T."/>
            <person name="Bruce D."/>
            <person name="Han C."/>
            <person name="Tapia R."/>
            <person name="Gilna P."/>
            <person name="Schmutz J."/>
            <person name="Larimer F."/>
            <person name="Land M."/>
            <person name="Hauser L."/>
            <person name="Kyrpides N."/>
            <person name="Mikhailova N."/>
            <person name="Miller C.D."/>
            <person name="Richardson P."/>
        </authorList>
    </citation>
    <scope>NUCLEOTIDE SEQUENCE [LARGE SCALE GENOMIC DNA]</scope>
    <source>
        <strain evidence="10">KMS</strain>
        <plasmid evidence="10">pMKMS01</plasmid>
    </source>
</reference>
<evidence type="ECO:0000256" key="6">
    <source>
        <dbReference type="ARBA" id="ARBA00023136"/>
    </source>
</evidence>
<evidence type="ECO:0000259" key="9">
    <source>
        <dbReference type="Pfam" id="PF03176"/>
    </source>
</evidence>
<dbReference type="EMBL" id="CP000519">
    <property type="protein sequence ID" value="ABL94731.1"/>
    <property type="molecule type" value="Genomic_DNA"/>
</dbReference>
<keyword evidence="10" id="KW-0614">Plasmid</keyword>
<dbReference type="KEGG" id="mkm:Mkms_5546"/>
<keyword evidence="6 8" id="KW-0472">Membrane</keyword>
<evidence type="ECO:0000256" key="3">
    <source>
        <dbReference type="ARBA" id="ARBA00022475"/>
    </source>
</evidence>
<dbReference type="PANTHER" id="PTHR33406">
    <property type="entry name" value="MEMBRANE PROTEIN MJ1562-RELATED"/>
    <property type="match status" value="1"/>
</dbReference>
<evidence type="ECO:0000313" key="10">
    <source>
        <dbReference type="EMBL" id="ABL94731.1"/>
    </source>
</evidence>
<dbReference type="SUPFAM" id="SSF82866">
    <property type="entry name" value="Multidrug efflux transporter AcrB transmembrane domain"/>
    <property type="match status" value="1"/>
</dbReference>
<keyword evidence="5 8" id="KW-1133">Transmembrane helix</keyword>
<feature type="domain" description="Membrane transport protein MMPL" evidence="9">
    <location>
        <begin position="17"/>
        <end position="154"/>
    </location>
</feature>
<accession>A1UPH3</accession>
<evidence type="ECO:0000256" key="2">
    <source>
        <dbReference type="ARBA" id="ARBA00010157"/>
    </source>
</evidence>